<protein>
    <submittedName>
        <fullName evidence="1">Uncharacterized protein</fullName>
    </submittedName>
</protein>
<dbReference type="RefSeq" id="WP_029745153.1">
    <property type="nucleotide sequence ID" value="NZ_MVIT01000078.1"/>
</dbReference>
<name>A0A1T1DG82_9LEPT</name>
<evidence type="ECO:0000313" key="2">
    <source>
        <dbReference type="Proteomes" id="UP000191008"/>
    </source>
</evidence>
<evidence type="ECO:0000313" key="1">
    <source>
        <dbReference type="EMBL" id="OOV39864.1"/>
    </source>
</evidence>
<organism evidence="1 2">
    <name type="scientific">Leptospira kirschneri serovar Pomona</name>
    <dbReference type="NCBI Taxonomy" id="561005"/>
    <lineage>
        <taxon>Bacteria</taxon>
        <taxon>Pseudomonadati</taxon>
        <taxon>Spirochaetota</taxon>
        <taxon>Spirochaetia</taxon>
        <taxon>Leptospirales</taxon>
        <taxon>Leptospiraceae</taxon>
        <taxon>Leptospira</taxon>
    </lineage>
</organism>
<comment type="caution">
    <text evidence="1">The sequence shown here is derived from an EMBL/GenBank/DDBJ whole genome shotgun (WGS) entry which is preliminary data.</text>
</comment>
<sequence length="61" mass="7213">MPFPVPRTSRFYWPEKPGSFNSKMDLLISEIFFGMGKFSSQKIQRRNSKTNQIGFYNRTSM</sequence>
<gene>
    <name evidence="1" type="ORF">B1J93_19965</name>
</gene>
<dbReference type="AlphaFoldDB" id="A0A1T1DG82"/>
<reference evidence="1 2" key="1">
    <citation type="submission" date="2017-02" db="EMBL/GenBank/DDBJ databases">
        <title>Comparative genomic analysis of Brazilian Leptospira kirschneri strains of different serogroups.</title>
        <authorList>
            <person name="Moreno L.Z."/>
            <person name="Miraglia F."/>
            <person name="Kremer F.S."/>
            <person name="Eslabao M.R."/>
            <person name="Lilenbaum W."/>
            <person name="Dellagostin O.A."/>
            <person name="Moreno A.M."/>
        </authorList>
    </citation>
    <scope>NUCLEOTIDE SEQUENCE [LARGE SCALE GENOMIC DNA]</scope>
    <source>
        <strain evidence="1 2">M110/06</strain>
    </source>
</reference>
<dbReference type="Proteomes" id="UP000191008">
    <property type="component" value="Unassembled WGS sequence"/>
</dbReference>
<accession>A0A1T1DG82</accession>
<dbReference type="EMBL" id="MVIT01000078">
    <property type="protein sequence ID" value="OOV39864.1"/>
    <property type="molecule type" value="Genomic_DNA"/>
</dbReference>
<proteinExistence type="predicted"/>
<dbReference type="GeneID" id="71692246"/>